<sequence>MQNKTTPVQLDLTSQIERETEIESYTVHETAEFTQTENAQYLRYTETPEVTAEDENDSALPLESKVALKLESDGSIKMRRTGVLNSQLHFDMNRTTTTNYRTPAGIIVLDVITEQIQVEQDAETMSGAIHIVYTLNEQDTSLGNYQIDIRYHA</sequence>
<evidence type="ECO:0000313" key="1">
    <source>
        <dbReference type="EMBL" id="KRN45947.1"/>
    </source>
</evidence>
<gene>
    <name evidence="1" type="ORF">IV50_GL001290</name>
</gene>
<accession>A0A0R2H0U8</accession>
<keyword evidence="2" id="KW-1185">Reference proteome</keyword>
<reference evidence="1 2" key="1">
    <citation type="journal article" date="2015" name="Genome Announc.">
        <title>Expanding the biotechnology potential of lactobacilli through comparative genomics of 213 strains and associated genera.</title>
        <authorList>
            <person name="Sun Z."/>
            <person name="Harris H.M."/>
            <person name="McCann A."/>
            <person name="Guo C."/>
            <person name="Argimon S."/>
            <person name="Zhang W."/>
            <person name="Yang X."/>
            <person name="Jeffery I.B."/>
            <person name="Cooney J.C."/>
            <person name="Kagawa T.F."/>
            <person name="Liu W."/>
            <person name="Song Y."/>
            <person name="Salvetti E."/>
            <person name="Wrobel A."/>
            <person name="Rasinkangas P."/>
            <person name="Parkhill J."/>
            <person name="Rea M.C."/>
            <person name="O'Sullivan O."/>
            <person name="Ritari J."/>
            <person name="Douillard F.P."/>
            <person name="Paul Ross R."/>
            <person name="Yang R."/>
            <person name="Briner A.E."/>
            <person name="Felis G.E."/>
            <person name="de Vos W.M."/>
            <person name="Barrangou R."/>
            <person name="Klaenhammer T.R."/>
            <person name="Caufield P.W."/>
            <person name="Cui Y."/>
            <person name="Zhang H."/>
            <person name="O'Toole P.W."/>
        </authorList>
    </citation>
    <scope>NUCLEOTIDE SEQUENCE [LARGE SCALE GENOMIC DNA]</scope>
    <source>
        <strain evidence="1 2">DSM 20410</strain>
    </source>
</reference>
<dbReference type="Pfam" id="PF09148">
    <property type="entry name" value="DUF1934"/>
    <property type="match status" value="1"/>
</dbReference>
<dbReference type="AlphaFoldDB" id="A0A0R2H0U8"/>
<comment type="caution">
    <text evidence="1">The sequence shown here is derived from an EMBL/GenBank/DDBJ whole genome shotgun (WGS) entry which is preliminary data.</text>
</comment>
<dbReference type="Proteomes" id="UP000051992">
    <property type="component" value="Unassembled WGS sequence"/>
</dbReference>
<protein>
    <recommendedName>
        <fullName evidence="3">DUF1934 domain-containing protein</fullName>
    </recommendedName>
</protein>
<proteinExistence type="predicted"/>
<evidence type="ECO:0008006" key="3">
    <source>
        <dbReference type="Google" id="ProtNLM"/>
    </source>
</evidence>
<dbReference type="Gene3D" id="2.40.128.20">
    <property type="match status" value="1"/>
</dbReference>
<dbReference type="InterPro" id="IPR012674">
    <property type="entry name" value="Calycin"/>
</dbReference>
<dbReference type="InterPro" id="IPR015231">
    <property type="entry name" value="DUF1934"/>
</dbReference>
<name>A0A0R2H0U8_WEIVI</name>
<dbReference type="SUPFAM" id="SSF50814">
    <property type="entry name" value="Lipocalins"/>
    <property type="match status" value="1"/>
</dbReference>
<dbReference type="RefSeq" id="WP_057746765.1">
    <property type="nucleotide sequence ID" value="NZ_BJLU01000006.1"/>
</dbReference>
<dbReference type="EMBL" id="JQBM01000004">
    <property type="protein sequence ID" value="KRN45947.1"/>
    <property type="molecule type" value="Genomic_DNA"/>
</dbReference>
<dbReference type="PATRIC" id="fig|1629.5.peg.1303"/>
<organism evidence="1 2">
    <name type="scientific">Weissella viridescens</name>
    <name type="common">Lactobacillus viridescens</name>
    <dbReference type="NCBI Taxonomy" id="1629"/>
    <lineage>
        <taxon>Bacteria</taxon>
        <taxon>Bacillati</taxon>
        <taxon>Bacillota</taxon>
        <taxon>Bacilli</taxon>
        <taxon>Lactobacillales</taxon>
        <taxon>Lactobacillaceae</taxon>
        <taxon>Weissella</taxon>
    </lineage>
</organism>
<evidence type="ECO:0000313" key="2">
    <source>
        <dbReference type="Proteomes" id="UP000051992"/>
    </source>
</evidence>